<comment type="similarity">
    <text evidence="1 3">Belongs to the bacterial histone-like protein family.</text>
</comment>
<dbReference type="PANTHER" id="PTHR33175:SF2">
    <property type="entry name" value="INTEGRATION HOST FACTOR SUBUNIT ALPHA"/>
    <property type="match status" value="1"/>
</dbReference>
<feature type="compositionally biased region" description="Acidic residues" evidence="4">
    <location>
        <begin position="113"/>
        <end position="123"/>
    </location>
</feature>
<dbReference type="SUPFAM" id="SSF47729">
    <property type="entry name" value="IHF-like DNA-binding proteins"/>
    <property type="match status" value="1"/>
</dbReference>
<dbReference type="SMART" id="SM00257">
    <property type="entry name" value="LysM"/>
    <property type="match status" value="1"/>
</dbReference>
<evidence type="ECO:0000256" key="2">
    <source>
        <dbReference type="ARBA" id="ARBA00023125"/>
    </source>
</evidence>
<organism evidence="7 8">
    <name type="scientific">Phocaeicola barnesiae</name>
    <dbReference type="NCBI Taxonomy" id="376804"/>
    <lineage>
        <taxon>Bacteria</taxon>
        <taxon>Pseudomonadati</taxon>
        <taxon>Bacteroidota</taxon>
        <taxon>Bacteroidia</taxon>
        <taxon>Bacteroidales</taxon>
        <taxon>Bacteroidaceae</taxon>
        <taxon>Phocaeicola</taxon>
    </lineage>
</organism>
<dbReference type="GO" id="GO:0005829">
    <property type="term" value="C:cytosol"/>
    <property type="evidence" value="ECO:0007669"/>
    <property type="project" value="TreeGrafter"/>
</dbReference>
<keyword evidence="5" id="KW-1133">Transmembrane helix</keyword>
<sequence>MNEKLTLQYLIEALTKRHQMDPKDADAFVKAFFELIRRALERDKYIKVKGLGTFKRIETDSRGSDEEESEERTGTQGRSRITFTPDVAMRDSINKPFAHFETVILNEHTHFEDMDEEGEEQLPEEEKTGEASDSLLDTEKQEGVGTDESVDSGALAADTGEQDLPGEESVLKEEERLSDESIEQTSPDDASLTEPETPVSEENHEENHLSDVQGTEEEKLPVVDKEESQNADIPQIESSVEADDASQSETHEEPVSQEAEKKEVVPEVVPATEHGSQSLSEIPLDSSDKKIQKEERSKLPWCMYATILLVGVLIGGGIIWALLSGRRYIPEALLRELISEKKVNNAILLPKSTEKKETLDTLAAMETVQADSVGRQKPDSVVKQKPVHVTLPTVSSAAPVVKAPAPVKDEKPQAVKRETLADTMDYTITGTMDTYTLQNGESLVKVALKYYGNKKLWPYIVRHNRKVIKNPDNVPVGTVLQIPKLSPKN</sequence>
<dbReference type="Gene3D" id="4.10.520.10">
    <property type="entry name" value="IHF-like DNA-binding proteins"/>
    <property type="match status" value="1"/>
</dbReference>
<feature type="region of interest" description="Disordered" evidence="4">
    <location>
        <begin position="59"/>
        <end position="80"/>
    </location>
</feature>
<keyword evidence="2 7" id="KW-0238">DNA-binding</keyword>
<dbReference type="InterPro" id="IPR036779">
    <property type="entry name" value="LysM_dom_sf"/>
</dbReference>
<feature type="transmembrane region" description="Helical" evidence="5">
    <location>
        <begin position="299"/>
        <end position="323"/>
    </location>
</feature>
<dbReference type="PROSITE" id="PS51782">
    <property type="entry name" value="LYSM"/>
    <property type="match status" value="1"/>
</dbReference>
<feature type="compositionally biased region" description="Basic and acidic residues" evidence="4">
    <location>
        <begin position="249"/>
        <end position="265"/>
    </location>
</feature>
<keyword evidence="8" id="KW-1185">Reference proteome</keyword>
<feature type="compositionally biased region" description="Basic and acidic residues" evidence="4">
    <location>
        <begin position="169"/>
        <end position="179"/>
    </location>
</feature>
<keyword evidence="5" id="KW-0472">Membrane</keyword>
<dbReference type="Proteomes" id="UP001204579">
    <property type="component" value="Unassembled WGS sequence"/>
</dbReference>
<proteinExistence type="inferred from homology"/>
<evidence type="ECO:0000256" key="1">
    <source>
        <dbReference type="ARBA" id="ARBA00010529"/>
    </source>
</evidence>
<evidence type="ECO:0000313" key="8">
    <source>
        <dbReference type="Proteomes" id="UP001204579"/>
    </source>
</evidence>
<dbReference type="Gene3D" id="3.10.350.10">
    <property type="entry name" value="LysM domain"/>
    <property type="match status" value="1"/>
</dbReference>
<evidence type="ECO:0000256" key="4">
    <source>
        <dbReference type="SAM" id="MobiDB-lite"/>
    </source>
</evidence>
<feature type="domain" description="LysM" evidence="6">
    <location>
        <begin position="433"/>
        <end position="482"/>
    </location>
</feature>
<dbReference type="GO" id="GO:0003677">
    <property type="term" value="F:DNA binding"/>
    <property type="evidence" value="ECO:0007669"/>
    <property type="project" value="UniProtKB-KW"/>
</dbReference>
<dbReference type="AlphaFoldDB" id="A0AAW5N5G4"/>
<dbReference type="InterPro" id="IPR000119">
    <property type="entry name" value="Hist_DNA-bd"/>
</dbReference>
<dbReference type="PANTHER" id="PTHR33175">
    <property type="entry name" value="DNA-BINDING PROTEIN HU"/>
    <property type="match status" value="1"/>
</dbReference>
<dbReference type="InterPro" id="IPR010992">
    <property type="entry name" value="IHF-like_DNA-bd_dom_sf"/>
</dbReference>
<dbReference type="InterPro" id="IPR018392">
    <property type="entry name" value="LysM"/>
</dbReference>
<name>A0AAW5N5G4_9BACT</name>
<evidence type="ECO:0000313" key="7">
    <source>
        <dbReference type="EMBL" id="MCR8873671.1"/>
    </source>
</evidence>
<protein>
    <submittedName>
        <fullName evidence="7">HU family DNA-binding protein</fullName>
    </submittedName>
</protein>
<feature type="compositionally biased region" description="Basic and acidic residues" evidence="4">
    <location>
        <begin position="216"/>
        <end position="228"/>
    </location>
</feature>
<feature type="region of interest" description="Disordered" evidence="4">
    <location>
        <begin position="113"/>
        <end position="289"/>
    </location>
</feature>
<evidence type="ECO:0000256" key="5">
    <source>
        <dbReference type="SAM" id="Phobius"/>
    </source>
</evidence>
<evidence type="ECO:0000259" key="6">
    <source>
        <dbReference type="PROSITE" id="PS51782"/>
    </source>
</evidence>
<dbReference type="Pfam" id="PF00216">
    <property type="entry name" value="Bac_DNA_binding"/>
    <property type="match status" value="1"/>
</dbReference>
<gene>
    <name evidence="7" type="ORF">NW209_06545</name>
</gene>
<dbReference type="RefSeq" id="WP_258335635.1">
    <property type="nucleotide sequence ID" value="NZ_JANRHJ010000006.1"/>
</dbReference>
<reference evidence="7 8" key="1">
    <citation type="submission" date="2022-08" db="EMBL/GenBank/DDBJ databases">
        <authorList>
            <person name="Zeman M."/>
            <person name="Kubasova T."/>
        </authorList>
    </citation>
    <scope>NUCLEOTIDE SEQUENCE [LARGE SCALE GENOMIC DNA]</scope>
    <source>
        <strain evidence="7 8">ET62</strain>
    </source>
</reference>
<accession>A0AAW5N5G4</accession>
<dbReference type="EMBL" id="JANRHJ010000006">
    <property type="protein sequence ID" value="MCR8873671.1"/>
    <property type="molecule type" value="Genomic_DNA"/>
</dbReference>
<evidence type="ECO:0000256" key="3">
    <source>
        <dbReference type="RuleBase" id="RU003939"/>
    </source>
</evidence>
<dbReference type="GO" id="GO:0030527">
    <property type="term" value="F:structural constituent of chromatin"/>
    <property type="evidence" value="ECO:0007669"/>
    <property type="project" value="InterPro"/>
</dbReference>
<dbReference type="SMART" id="SM00411">
    <property type="entry name" value="BHL"/>
    <property type="match status" value="1"/>
</dbReference>
<keyword evidence="5" id="KW-0812">Transmembrane</keyword>
<comment type="caution">
    <text evidence="7">The sequence shown here is derived from an EMBL/GenBank/DDBJ whole genome shotgun (WGS) entry which is preliminary data.</text>
</comment>